<dbReference type="UniPathway" id="UPA00115">
    <property type="reaction ID" value="UER00409"/>
</dbReference>
<dbReference type="PANTHER" id="PTHR11054">
    <property type="entry name" value="6-PHOSPHOGLUCONOLACTONASE"/>
    <property type="match status" value="1"/>
</dbReference>
<dbReference type="OrthoDB" id="9810967at2"/>
<evidence type="ECO:0000256" key="7">
    <source>
        <dbReference type="RuleBase" id="RU365095"/>
    </source>
</evidence>
<comment type="pathway">
    <text evidence="3 7">Carbohydrate degradation; pentose phosphate pathway; D-ribulose 5-phosphate from D-glucose 6-phosphate (oxidative stage): step 2/3.</text>
</comment>
<dbReference type="InterPro" id="IPR039104">
    <property type="entry name" value="6PGL"/>
</dbReference>
<protein>
    <recommendedName>
        <fullName evidence="6 7">6-phosphogluconolactonase</fullName>
        <shortName evidence="7">6PGL</shortName>
        <ecNumber evidence="5 7">3.1.1.31</ecNumber>
    </recommendedName>
</protein>
<dbReference type="GO" id="GO:0017057">
    <property type="term" value="F:6-phosphogluconolactonase activity"/>
    <property type="evidence" value="ECO:0007669"/>
    <property type="project" value="UniProtKB-UniRule"/>
</dbReference>
<comment type="catalytic activity">
    <reaction evidence="1 7">
        <text>6-phospho-D-glucono-1,5-lactone + H2O = 6-phospho-D-gluconate + H(+)</text>
        <dbReference type="Rhea" id="RHEA:12556"/>
        <dbReference type="ChEBI" id="CHEBI:15377"/>
        <dbReference type="ChEBI" id="CHEBI:15378"/>
        <dbReference type="ChEBI" id="CHEBI:57955"/>
        <dbReference type="ChEBI" id="CHEBI:58759"/>
        <dbReference type="EC" id="3.1.1.31"/>
    </reaction>
</comment>
<evidence type="ECO:0000313" key="9">
    <source>
        <dbReference type="EMBL" id="ABK99858.1"/>
    </source>
</evidence>
<evidence type="ECO:0000256" key="2">
    <source>
        <dbReference type="ARBA" id="ARBA00002681"/>
    </source>
</evidence>
<dbReference type="PANTHER" id="PTHR11054:SF0">
    <property type="entry name" value="6-PHOSPHOGLUCONOLACTONASE"/>
    <property type="match status" value="1"/>
</dbReference>
<dbReference type="GO" id="GO:0005975">
    <property type="term" value="P:carbohydrate metabolic process"/>
    <property type="evidence" value="ECO:0007669"/>
    <property type="project" value="UniProtKB-UniRule"/>
</dbReference>
<evidence type="ECO:0000256" key="4">
    <source>
        <dbReference type="ARBA" id="ARBA00010662"/>
    </source>
</evidence>
<reference evidence="9 10" key="1">
    <citation type="submission" date="2006-10" db="EMBL/GenBank/DDBJ databases">
        <title>Complete sequence of chromosome of Pelobacter propionicus DSM 2379.</title>
        <authorList>
            <consortium name="US DOE Joint Genome Institute"/>
            <person name="Copeland A."/>
            <person name="Lucas S."/>
            <person name="Lapidus A."/>
            <person name="Barry K."/>
            <person name="Detter J.C."/>
            <person name="Glavina del Rio T."/>
            <person name="Hammon N."/>
            <person name="Israni S."/>
            <person name="Dalin E."/>
            <person name="Tice H."/>
            <person name="Pitluck S."/>
            <person name="Saunders E."/>
            <person name="Brettin T."/>
            <person name="Bruce D."/>
            <person name="Han C."/>
            <person name="Tapia R."/>
            <person name="Schmutz J."/>
            <person name="Larimer F."/>
            <person name="Land M."/>
            <person name="Hauser L."/>
            <person name="Kyrpides N."/>
            <person name="Kim E."/>
            <person name="Lovley D."/>
            <person name="Richardson P."/>
        </authorList>
    </citation>
    <scope>NUCLEOTIDE SEQUENCE [LARGE SCALE GENOMIC DNA]</scope>
    <source>
        <strain evidence="10">DSM 2379 / NBRC 103807 / OttBd1</strain>
    </source>
</reference>
<dbReference type="EMBL" id="CP000482">
    <property type="protein sequence ID" value="ABK99858.1"/>
    <property type="molecule type" value="Genomic_DNA"/>
</dbReference>
<evidence type="ECO:0000259" key="8">
    <source>
        <dbReference type="Pfam" id="PF01182"/>
    </source>
</evidence>
<feature type="domain" description="Glucosamine/galactosamine-6-phosphate isomerase" evidence="8">
    <location>
        <begin position="10"/>
        <end position="231"/>
    </location>
</feature>
<evidence type="ECO:0000256" key="5">
    <source>
        <dbReference type="ARBA" id="ARBA00013198"/>
    </source>
</evidence>
<accession>A1AR88</accession>
<gene>
    <name evidence="7" type="primary">pgl</name>
    <name evidence="9" type="ordered locus">Ppro_2251</name>
</gene>
<dbReference type="KEGG" id="ppd:Ppro_2251"/>
<dbReference type="STRING" id="338966.Ppro_2251"/>
<dbReference type="InterPro" id="IPR005900">
    <property type="entry name" value="6-phosphogluconolactonase_DevB"/>
</dbReference>
<dbReference type="CDD" id="cd01400">
    <property type="entry name" value="6PGL"/>
    <property type="match status" value="1"/>
</dbReference>
<dbReference type="eggNOG" id="COG0363">
    <property type="taxonomic scope" value="Bacteria"/>
</dbReference>
<name>A1AR88_PELPD</name>
<dbReference type="InterPro" id="IPR037171">
    <property type="entry name" value="NagB/RpiA_transferase-like"/>
</dbReference>
<evidence type="ECO:0000256" key="1">
    <source>
        <dbReference type="ARBA" id="ARBA00000832"/>
    </source>
</evidence>
<dbReference type="HOGENOM" id="CLU_053947_2_0_7"/>
<evidence type="ECO:0000313" key="10">
    <source>
        <dbReference type="Proteomes" id="UP000006732"/>
    </source>
</evidence>
<comment type="function">
    <text evidence="2 7">Hydrolysis of 6-phosphogluconolactone to 6-phosphogluconate.</text>
</comment>
<organism evidence="9 10">
    <name type="scientific">Pelobacter propionicus (strain DSM 2379 / NBRC 103807 / OttBd1)</name>
    <dbReference type="NCBI Taxonomy" id="338966"/>
    <lineage>
        <taxon>Bacteria</taxon>
        <taxon>Pseudomonadati</taxon>
        <taxon>Thermodesulfobacteriota</taxon>
        <taxon>Desulfuromonadia</taxon>
        <taxon>Desulfuromonadales</taxon>
        <taxon>Desulfuromonadaceae</taxon>
        <taxon>Pelobacter</taxon>
    </lineage>
</organism>
<proteinExistence type="inferred from homology"/>
<sequence length="248" mass="26928">MSATVRRFNDEESLSRAAAEIFALTAEQAIASQGRFSVLLSGGETPRRAYELLSQEPLCSRIPWQGVHLFWGDERCVAATDPASNALMVRRALLDRVPIPEEQIHPIACGTEPEVAAARYEALVRAHFPHGGARFDLALLGLGEDGHTASLFPDSPSLGEQEHWVAATRKKGEEIMRISLTPPALNQAELVVFLVSGAHKASVLHRVLEGPSIPRLLPAQLIAPSRGRLVWMVDQGAARLLKTTVPAT</sequence>
<dbReference type="Pfam" id="PF01182">
    <property type="entry name" value="Glucosamine_iso"/>
    <property type="match status" value="1"/>
</dbReference>
<keyword evidence="7 9" id="KW-0378">Hydrolase</keyword>
<evidence type="ECO:0000256" key="6">
    <source>
        <dbReference type="ARBA" id="ARBA00020337"/>
    </source>
</evidence>
<evidence type="ECO:0000256" key="3">
    <source>
        <dbReference type="ARBA" id="ARBA00004961"/>
    </source>
</evidence>
<dbReference type="InterPro" id="IPR006148">
    <property type="entry name" value="Glc/Gal-6P_isomerase"/>
</dbReference>
<dbReference type="NCBIfam" id="TIGR01198">
    <property type="entry name" value="pgl"/>
    <property type="match status" value="1"/>
</dbReference>
<dbReference type="EC" id="3.1.1.31" evidence="5 7"/>
<comment type="similarity">
    <text evidence="4 7">Belongs to the glucosamine/galactosamine-6-phosphate isomerase family. 6-phosphogluconolactonase subfamily.</text>
</comment>
<dbReference type="Gene3D" id="3.40.50.1360">
    <property type="match status" value="1"/>
</dbReference>
<dbReference type="GO" id="GO:0006098">
    <property type="term" value="P:pentose-phosphate shunt"/>
    <property type="evidence" value="ECO:0007669"/>
    <property type="project" value="UniProtKB-UniPathway"/>
</dbReference>
<dbReference type="AlphaFoldDB" id="A1AR88"/>
<keyword evidence="10" id="KW-1185">Reference proteome</keyword>
<dbReference type="RefSeq" id="WP_011736118.1">
    <property type="nucleotide sequence ID" value="NC_008609.1"/>
</dbReference>
<dbReference type="SUPFAM" id="SSF100950">
    <property type="entry name" value="NagB/RpiA/CoA transferase-like"/>
    <property type="match status" value="1"/>
</dbReference>
<dbReference type="Proteomes" id="UP000006732">
    <property type="component" value="Chromosome"/>
</dbReference>